<sequence>LYIARVDINQPFVLKLNCSWDLLLTAISRPDPTAFEDDVVVKISTLEKPEATLAVLNKQRPVFKLNFILFRDDDVNISSDHPVDLLTYSIANSADLAVAGADVSMAGASMVGARPARANVLRIRRGDSFHYRYIKNRRQERQRSEINVEVKISTKRSKKKFTAVVLNATTRVVHMDLLMLREDEVTLCCDTEVHLIVYSFANAADLNAALGDVSMAAGSIIGARPPAVLRTQRGDKVDYKFYTISKSDGSIIAPETEAHGKKVGGDLNFDFDQLL</sequence>
<keyword evidence="2" id="KW-1185">Reference proteome</keyword>
<comment type="caution">
    <text evidence="1">The sequence shown here is derived from an EMBL/GenBank/DDBJ whole genome shotgun (WGS) entry which is preliminary data.</text>
</comment>
<reference evidence="1" key="1">
    <citation type="submission" date="2016-04" db="EMBL/GenBank/DDBJ databases">
        <authorList>
            <person name="Nguyen H.D."/>
            <person name="Samba Siva P."/>
            <person name="Cullis J."/>
            <person name="Levesque C.A."/>
            <person name="Hambleton S."/>
        </authorList>
    </citation>
    <scope>NUCLEOTIDE SEQUENCE</scope>
    <source>
        <strain evidence="1">DAOMC 236416</strain>
    </source>
</reference>
<accession>A0A8T8S968</accession>
<gene>
    <name evidence="1" type="ORF">A4X13_0g9505</name>
</gene>
<feature type="non-terminal residue" evidence="1">
    <location>
        <position position="1"/>
    </location>
</feature>
<dbReference type="EMBL" id="LWDF02002782">
    <property type="protein sequence ID" value="KAE8235408.1"/>
    <property type="molecule type" value="Genomic_DNA"/>
</dbReference>
<dbReference type="AlphaFoldDB" id="A0A8T8S968"/>
<evidence type="ECO:0000313" key="2">
    <source>
        <dbReference type="Proteomes" id="UP000077521"/>
    </source>
</evidence>
<reference evidence="1" key="2">
    <citation type="journal article" date="2019" name="IMA Fungus">
        <title>Genome sequencing and comparison of five Tilletia species to identify candidate genes for the detection of regulated species infecting wheat.</title>
        <authorList>
            <person name="Nguyen H.D.T."/>
            <person name="Sultana T."/>
            <person name="Kesanakurti P."/>
            <person name="Hambleton S."/>
        </authorList>
    </citation>
    <scope>NUCLEOTIDE SEQUENCE</scope>
    <source>
        <strain evidence="1">DAOMC 236416</strain>
    </source>
</reference>
<protein>
    <submittedName>
        <fullName evidence="1">Uncharacterized protein</fullName>
    </submittedName>
</protein>
<name>A0A8T8S968_9BASI</name>
<dbReference type="Proteomes" id="UP000077521">
    <property type="component" value="Unassembled WGS sequence"/>
</dbReference>
<organism evidence="1 2">
    <name type="scientific">Tilletia indica</name>
    <dbReference type="NCBI Taxonomy" id="43049"/>
    <lineage>
        <taxon>Eukaryota</taxon>
        <taxon>Fungi</taxon>
        <taxon>Dikarya</taxon>
        <taxon>Basidiomycota</taxon>
        <taxon>Ustilaginomycotina</taxon>
        <taxon>Exobasidiomycetes</taxon>
        <taxon>Tilletiales</taxon>
        <taxon>Tilletiaceae</taxon>
        <taxon>Tilletia</taxon>
    </lineage>
</organism>
<evidence type="ECO:0000313" key="1">
    <source>
        <dbReference type="EMBL" id="KAE8235408.1"/>
    </source>
</evidence>
<proteinExistence type="predicted"/>